<reference evidence="1 2" key="1">
    <citation type="journal article" date="2019" name="Nat. Ecol. Evol.">
        <title>Megaphylogeny resolves global patterns of mushroom evolution.</title>
        <authorList>
            <person name="Varga T."/>
            <person name="Krizsan K."/>
            <person name="Foldi C."/>
            <person name="Dima B."/>
            <person name="Sanchez-Garcia M."/>
            <person name="Sanchez-Ramirez S."/>
            <person name="Szollosi G.J."/>
            <person name="Szarkandi J.G."/>
            <person name="Papp V."/>
            <person name="Albert L."/>
            <person name="Andreopoulos W."/>
            <person name="Angelini C."/>
            <person name="Antonin V."/>
            <person name="Barry K.W."/>
            <person name="Bougher N.L."/>
            <person name="Buchanan P."/>
            <person name="Buyck B."/>
            <person name="Bense V."/>
            <person name="Catcheside P."/>
            <person name="Chovatia M."/>
            <person name="Cooper J."/>
            <person name="Damon W."/>
            <person name="Desjardin D."/>
            <person name="Finy P."/>
            <person name="Geml J."/>
            <person name="Haridas S."/>
            <person name="Hughes K."/>
            <person name="Justo A."/>
            <person name="Karasinski D."/>
            <person name="Kautmanova I."/>
            <person name="Kiss B."/>
            <person name="Kocsube S."/>
            <person name="Kotiranta H."/>
            <person name="LaButti K.M."/>
            <person name="Lechner B.E."/>
            <person name="Liimatainen K."/>
            <person name="Lipzen A."/>
            <person name="Lukacs Z."/>
            <person name="Mihaltcheva S."/>
            <person name="Morgado L.N."/>
            <person name="Niskanen T."/>
            <person name="Noordeloos M.E."/>
            <person name="Ohm R.A."/>
            <person name="Ortiz-Santana B."/>
            <person name="Ovrebo C."/>
            <person name="Racz N."/>
            <person name="Riley R."/>
            <person name="Savchenko A."/>
            <person name="Shiryaev A."/>
            <person name="Soop K."/>
            <person name="Spirin V."/>
            <person name="Szebenyi C."/>
            <person name="Tomsovsky M."/>
            <person name="Tulloss R.E."/>
            <person name="Uehling J."/>
            <person name="Grigoriev I.V."/>
            <person name="Vagvolgyi C."/>
            <person name="Papp T."/>
            <person name="Martin F.M."/>
            <person name="Miettinen O."/>
            <person name="Hibbett D.S."/>
            <person name="Nagy L.G."/>
        </authorList>
    </citation>
    <scope>NUCLEOTIDE SEQUENCE [LARGE SCALE GENOMIC DNA]</scope>
    <source>
        <strain evidence="1 2">NL-1719</strain>
    </source>
</reference>
<evidence type="ECO:0000313" key="2">
    <source>
        <dbReference type="Proteomes" id="UP000308600"/>
    </source>
</evidence>
<keyword evidence="2" id="KW-1185">Reference proteome</keyword>
<accession>A0ACD3A338</accession>
<proteinExistence type="predicted"/>
<name>A0ACD3A338_9AGAR</name>
<evidence type="ECO:0000313" key="1">
    <source>
        <dbReference type="EMBL" id="TFK59704.1"/>
    </source>
</evidence>
<dbReference type="EMBL" id="ML208912">
    <property type="protein sequence ID" value="TFK59704.1"/>
    <property type="molecule type" value="Genomic_DNA"/>
</dbReference>
<organism evidence="1 2">
    <name type="scientific">Pluteus cervinus</name>
    <dbReference type="NCBI Taxonomy" id="181527"/>
    <lineage>
        <taxon>Eukaryota</taxon>
        <taxon>Fungi</taxon>
        <taxon>Dikarya</taxon>
        <taxon>Basidiomycota</taxon>
        <taxon>Agaricomycotina</taxon>
        <taxon>Agaricomycetes</taxon>
        <taxon>Agaricomycetidae</taxon>
        <taxon>Agaricales</taxon>
        <taxon>Pluteineae</taxon>
        <taxon>Pluteaceae</taxon>
        <taxon>Pluteus</taxon>
    </lineage>
</organism>
<protein>
    <submittedName>
        <fullName evidence="1">Uncharacterized protein</fullName>
    </submittedName>
</protein>
<sequence>MSTRARQTVLQAKHRRYYEKNKIALREKSRLRMARIRASRRSQGANQISVVVLPNGGMLDRADSSDGHSCYGSDPNSAWGSVADDSDTESSPSDAEHTPEHAVEDARNLRLAPESQLDFLRATIKLVNEWLQEWGGLQSWDDYLDSRFIAARQSGNVDQWVKHVVEHADRGRLYEKMLSQMESTIPADMWKIRELWREQSECIKVVATALALIRLRVNLVHRNPFNLLGIP</sequence>
<dbReference type="Proteomes" id="UP000308600">
    <property type="component" value="Unassembled WGS sequence"/>
</dbReference>
<gene>
    <name evidence="1" type="ORF">BDN72DRAFT_905606</name>
</gene>